<dbReference type="OrthoDB" id="3639251at2759"/>
<sequence>MRIMNVTVKRPLGLLILLFWSYFFTSLARRAIQNVYSVIPMEFKGTRENTHLGSIITVQTLGYTVTKLIGGILMDRLNPLQVFTYSLISVSGSLLLLSVSSHRIVWSIAYGLTGLTLGSSWPAISKILRISVAPQELATWWGLISSSSNLAGCSGAWISIAVASFSNIFLGDLAWRAPFIFVGVCCTLSALLLIAYQRFVTISIPNEISSKTMPTKDLDPSEPLPTEISKRDQLSLKYLNSGSKHKPYDDDCYSLMSTLKMSQIGSLRSEQECRNEKINQSSNRQDKDPINNRGGYATVQFVKVNIINQISKLFHILSPRQRLLLVSSASVHMCSTFLRYAIGDWIGIMLLSNEYGYSKNTAYSVASSYEFGGIVGSMLIGVVADLKIFSGISLWPSRRIPLIIIQMLIASSALIYFSRIANHNPSLTIIIFISLVLGITVIGTTALCGVLAVELAPPSFSGTAHALSALTANFGSILAGYPFALLAESINWSGAFLVAGIVSGVSVIPLSCF</sequence>
<dbReference type="GO" id="GO:0035435">
    <property type="term" value="P:phosphate ion transmembrane transport"/>
    <property type="evidence" value="ECO:0007669"/>
    <property type="project" value="TreeGrafter"/>
</dbReference>
<dbReference type="Gene3D" id="1.20.1250.20">
    <property type="entry name" value="MFS general substrate transporter like domains"/>
    <property type="match status" value="2"/>
</dbReference>
<dbReference type="GO" id="GO:0061513">
    <property type="term" value="F:glucose 6-phosphate:phosphate antiporter activity"/>
    <property type="evidence" value="ECO:0007669"/>
    <property type="project" value="TreeGrafter"/>
</dbReference>
<dbReference type="PANTHER" id="PTHR43826:SF3">
    <property type="entry name" value="GLUCOSE-6-PHOSPHATE EXCHANGER SLC37A4"/>
    <property type="match status" value="1"/>
</dbReference>
<dbReference type="InterPro" id="IPR011701">
    <property type="entry name" value="MFS"/>
</dbReference>
<evidence type="ECO:0000256" key="4">
    <source>
        <dbReference type="ARBA" id="ARBA00022989"/>
    </source>
</evidence>
<keyword evidence="3 7" id="KW-0812">Transmembrane</keyword>
<dbReference type="AlphaFoldDB" id="A0A4Z2CZJ3"/>
<proteinExistence type="inferred from homology"/>
<feature type="transmembrane region" description="Helical" evidence="7">
    <location>
        <begin position="429"/>
        <end position="453"/>
    </location>
</feature>
<dbReference type="Pfam" id="PF07690">
    <property type="entry name" value="MFS_1"/>
    <property type="match status" value="2"/>
</dbReference>
<organism evidence="9 10">
    <name type="scientific">Schistosoma japonicum</name>
    <name type="common">Blood fluke</name>
    <dbReference type="NCBI Taxonomy" id="6182"/>
    <lineage>
        <taxon>Eukaryota</taxon>
        <taxon>Metazoa</taxon>
        <taxon>Spiralia</taxon>
        <taxon>Lophotrochozoa</taxon>
        <taxon>Platyhelminthes</taxon>
        <taxon>Trematoda</taxon>
        <taxon>Digenea</taxon>
        <taxon>Strigeidida</taxon>
        <taxon>Schistosomatoidea</taxon>
        <taxon>Schistosomatidae</taxon>
        <taxon>Schistosoma</taxon>
    </lineage>
</organism>
<dbReference type="GO" id="GO:0005789">
    <property type="term" value="C:endoplasmic reticulum membrane"/>
    <property type="evidence" value="ECO:0007669"/>
    <property type="project" value="TreeGrafter"/>
</dbReference>
<name>A0A4Z2CZJ3_SCHJA</name>
<evidence type="ECO:0000259" key="8">
    <source>
        <dbReference type="PROSITE" id="PS50850"/>
    </source>
</evidence>
<dbReference type="PROSITE" id="PS50850">
    <property type="entry name" value="MFS"/>
    <property type="match status" value="1"/>
</dbReference>
<accession>A0A4Z2CZJ3</accession>
<keyword evidence="4 7" id="KW-1133">Transmembrane helix</keyword>
<dbReference type="InterPro" id="IPR000849">
    <property type="entry name" value="Sugar_P_transporter"/>
</dbReference>
<feature type="transmembrane region" description="Helical" evidence="7">
    <location>
        <begin position="105"/>
        <end position="128"/>
    </location>
</feature>
<reference evidence="9 10" key="1">
    <citation type="submission" date="2019-03" db="EMBL/GenBank/DDBJ databases">
        <title>An improved genome assembly of the fluke Schistosoma japonicum.</title>
        <authorList>
            <person name="Hu W."/>
            <person name="Luo F."/>
            <person name="Yin M."/>
            <person name="Mo X."/>
            <person name="Sun C."/>
            <person name="Wu Q."/>
            <person name="Zhu B."/>
            <person name="Xiang M."/>
            <person name="Wang J."/>
            <person name="Wang Y."/>
            <person name="Zhang T."/>
            <person name="Xu B."/>
            <person name="Zheng H."/>
            <person name="Feng Z."/>
        </authorList>
    </citation>
    <scope>NUCLEOTIDE SEQUENCE [LARGE SCALE GENOMIC DNA]</scope>
    <source>
        <strain evidence="9">HuSjv2</strain>
        <tissue evidence="9">Worms</tissue>
    </source>
</reference>
<dbReference type="PIRSF" id="PIRSF002808">
    <property type="entry name" value="Hexose_phosphate_transp"/>
    <property type="match status" value="1"/>
</dbReference>
<comment type="caution">
    <text evidence="9">The sequence shown here is derived from an EMBL/GenBank/DDBJ whole genome shotgun (WGS) entry which is preliminary data.</text>
</comment>
<evidence type="ECO:0000313" key="10">
    <source>
        <dbReference type="Proteomes" id="UP000311919"/>
    </source>
</evidence>
<feature type="transmembrane region" description="Helical" evidence="7">
    <location>
        <begin position="362"/>
        <end position="388"/>
    </location>
</feature>
<evidence type="ECO:0000256" key="1">
    <source>
        <dbReference type="ARBA" id="ARBA00004127"/>
    </source>
</evidence>
<dbReference type="InterPro" id="IPR036259">
    <property type="entry name" value="MFS_trans_sf"/>
</dbReference>
<evidence type="ECO:0000256" key="6">
    <source>
        <dbReference type="SAM" id="MobiDB-lite"/>
    </source>
</evidence>
<keyword evidence="5 7" id="KW-0472">Membrane</keyword>
<keyword evidence="10" id="KW-1185">Reference proteome</keyword>
<dbReference type="EMBL" id="SKCS01000393">
    <property type="protein sequence ID" value="TNN09662.1"/>
    <property type="molecule type" value="Genomic_DNA"/>
</dbReference>
<evidence type="ECO:0000256" key="5">
    <source>
        <dbReference type="ARBA" id="ARBA00023136"/>
    </source>
</evidence>
<dbReference type="InterPro" id="IPR051337">
    <property type="entry name" value="OPA_Antiporter"/>
</dbReference>
<dbReference type="PANTHER" id="PTHR43826">
    <property type="entry name" value="GLUCOSE-6-PHOSPHATE EXCHANGER SLC37A4"/>
    <property type="match status" value="1"/>
</dbReference>
<dbReference type="STRING" id="6182.A0A4Z2CZJ3"/>
<dbReference type="SUPFAM" id="SSF103473">
    <property type="entry name" value="MFS general substrate transporter"/>
    <property type="match status" value="1"/>
</dbReference>
<feature type="domain" description="Major facilitator superfamily (MFS) profile" evidence="8">
    <location>
        <begin position="14"/>
        <end position="513"/>
    </location>
</feature>
<comment type="similarity">
    <text evidence="2">Belongs to the major facilitator superfamily. Organophosphate:Pi antiporter (OPA) (TC 2.A.1.4) family.</text>
</comment>
<feature type="transmembrane region" description="Helical" evidence="7">
    <location>
        <begin position="177"/>
        <end position="196"/>
    </location>
</feature>
<feature type="region of interest" description="Disordered" evidence="6">
    <location>
        <begin position="266"/>
        <end position="291"/>
    </location>
</feature>
<feature type="transmembrane region" description="Helical" evidence="7">
    <location>
        <begin position="490"/>
        <end position="510"/>
    </location>
</feature>
<feature type="transmembrane region" description="Helical" evidence="7">
    <location>
        <begin position="82"/>
        <end position="99"/>
    </location>
</feature>
<evidence type="ECO:0000256" key="7">
    <source>
        <dbReference type="SAM" id="Phobius"/>
    </source>
</evidence>
<evidence type="ECO:0000256" key="3">
    <source>
        <dbReference type="ARBA" id="ARBA00022692"/>
    </source>
</evidence>
<dbReference type="Proteomes" id="UP000311919">
    <property type="component" value="Unassembled WGS sequence"/>
</dbReference>
<feature type="transmembrane region" description="Helical" evidence="7">
    <location>
        <begin position="140"/>
        <end position="165"/>
    </location>
</feature>
<dbReference type="InterPro" id="IPR020846">
    <property type="entry name" value="MFS_dom"/>
</dbReference>
<protein>
    <submittedName>
        <fullName evidence="9">Glucose-6-phosphate exchanger SLC37A4 isoform 3</fullName>
    </submittedName>
</protein>
<comment type="subcellular location">
    <subcellularLocation>
        <location evidence="1">Endomembrane system</location>
        <topology evidence="1">Multi-pass membrane protein</topology>
    </subcellularLocation>
</comment>
<feature type="transmembrane region" description="Helical" evidence="7">
    <location>
        <begin position="400"/>
        <end position="417"/>
    </location>
</feature>
<gene>
    <name evidence="9" type="ORF">EWB00_006178</name>
</gene>
<evidence type="ECO:0000313" key="9">
    <source>
        <dbReference type="EMBL" id="TNN09662.1"/>
    </source>
</evidence>
<feature type="transmembrane region" description="Helical" evidence="7">
    <location>
        <begin position="465"/>
        <end position="484"/>
    </location>
</feature>
<evidence type="ECO:0000256" key="2">
    <source>
        <dbReference type="ARBA" id="ARBA00009598"/>
    </source>
</evidence>
<feature type="transmembrane region" description="Helical" evidence="7">
    <location>
        <begin position="52"/>
        <end position="70"/>
    </location>
</feature>